<dbReference type="Gene3D" id="1.10.287.130">
    <property type="match status" value="1"/>
</dbReference>
<evidence type="ECO:0000256" key="4">
    <source>
        <dbReference type="ARBA" id="ARBA00022679"/>
    </source>
</evidence>
<dbReference type="RefSeq" id="WP_345229975.1">
    <property type="nucleotide sequence ID" value="NZ_BAABIQ010000003.1"/>
</dbReference>
<keyword evidence="5 8" id="KW-0418">Kinase</keyword>
<accession>A0ABP9AE11</accession>
<proteinExistence type="predicted"/>
<dbReference type="InterPro" id="IPR036890">
    <property type="entry name" value="HATPase_C_sf"/>
</dbReference>
<keyword evidence="4" id="KW-0808">Transferase</keyword>
<dbReference type="InterPro" id="IPR036097">
    <property type="entry name" value="HisK_dim/P_sf"/>
</dbReference>
<feature type="transmembrane region" description="Helical" evidence="6">
    <location>
        <begin position="222"/>
        <end position="242"/>
    </location>
</feature>
<evidence type="ECO:0000256" key="3">
    <source>
        <dbReference type="ARBA" id="ARBA00022553"/>
    </source>
</evidence>
<dbReference type="SUPFAM" id="SSF55874">
    <property type="entry name" value="ATPase domain of HSP90 chaperone/DNA topoisomerase II/histidine kinase"/>
    <property type="match status" value="1"/>
</dbReference>
<dbReference type="CDD" id="cd00082">
    <property type="entry name" value="HisKA"/>
    <property type="match status" value="1"/>
</dbReference>
<dbReference type="Pfam" id="PF02518">
    <property type="entry name" value="HATPase_c"/>
    <property type="match status" value="1"/>
</dbReference>
<keyword evidence="9" id="KW-1185">Reference proteome</keyword>
<reference evidence="9" key="1">
    <citation type="journal article" date="2019" name="Int. J. Syst. Evol. Microbiol.">
        <title>The Global Catalogue of Microorganisms (GCM) 10K type strain sequencing project: providing services to taxonomists for standard genome sequencing and annotation.</title>
        <authorList>
            <consortium name="The Broad Institute Genomics Platform"/>
            <consortium name="The Broad Institute Genome Sequencing Center for Infectious Disease"/>
            <person name="Wu L."/>
            <person name="Ma J."/>
        </authorList>
    </citation>
    <scope>NUCLEOTIDE SEQUENCE [LARGE SCALE GENOMIC DNA]</scope>
    <source>
        <strain evidence="9">JCM 18200</strain>
    </source>
</reference>
<dbReference type="CDD" id="cd00075">
    <property type="entry name" value="HATPase"/>
    <property type="match status" value="1"/>
</dbReference>
<evidence type="ECO:0000313" key="9">
    <source>
        <dbReference type="Proteomes" id="UP001501411"/>
    </source>
</evidence>
<keyword evidence="6" id="KW-1133">Transmembrane helix</keyword>
<dbReference type="InterPro" id="IPR003594">
    <property type="entry name" value="HATPase_dom"/>
</dbReference>
<protein>
    <recommendedName>
        <fullName evidence="2">histidine kinase</fullName>
        <ecNumber evidence="2">2.7.13.3</ecNumber>
    </recommendedName>
</protein>
<organism evidence="8 9">
    <name type="scientific">Olivibacter ginsenosidimutans</name>
    <dbReference type="NCBI Taxonomy" id="1176537"/>
    <lineage>
        <taxon>Bacteria</taxon>
        <taxon>Pseudomonadati</taxon>
        <taxon>Bacteroidota</taxon>
        <taxon>Sphingobacteriia</taxon>
        <taxon>Sphingobacteriales</taxon>
        <taxon>Sphingobacteriaceae</taxon>
        <taxon>Olivibacter</taxon>
    </lineage>
</organism>
<dbReference type="InterPro" id="IPR005467">
    <property type="entry name" value="His_kinase_dom"/>
</dbReference>
<evidence type="ECO:0000256" key="5">
    <source>
        <dbReference type="ARBA" id="ARBA00022777"/>
    </source>
</evidence>
<dbReference type="SMART" id="SM00388">
    <property type="entry name" value="HisKA"/>
    <property type="match status" value="1"/>
</dbReference>
<dbReference type="PANTHER" id="PTHR43047:SF72">
    <property type="entry name" value="OSMOSENSING HISTIDINE PROTEIN KINASE SLN1"/>
    <property type="match status" value="1"/>
</dbReference>
<dbReference type="Pfam" id="PF00512">
    <property type="entry name" value="HisKA"/>
    <property type="match status" value="1"/>
</dbReference>
<keyword evidence="6" id="KW-0812">Transmembrane</keyword>
<evidence type="ECO:0000256" key="2">
    <source>
        <dbReference type="ARBA" id="ARBA00012438"/>
    </source>
</evidence>
<dbReference type="PROSITE" id="PS50109">
    <property type="entry name" value="HIS_KIN"/>
    <property type="match status" value="1"/>
</dbReference>
<comment type="caution">
    <text evidence="8">The sequence shown here is derived from an EMBL/GenBank/DDBJ whole genome shotgun (WGS) entry which is preliminary data.</text>
</comment>
<evidence type="ECO:0000256" key="6">
    <source>
        <dbReference type="SAM" id="Phobius"/>
    </source>
</evidence>
<gene>
    <name evidence="8" type="ORF">GCM10023231_03580</name>
</gene>
<dbReference type="Gene3D" id="3.30.565.10">
    <property type="entry name" value="Histidine kinase-like ATPase, C-terminal domain"/>
    <property type="match status" value="1"/>
</dbReference>
<dbReference type="EC" id="2.7.13.3" evidence="2"/>
<dbReference type="InterPro" id="IPR004358">
    <property type="entry name" value="Sig_transdc_His_kin-like_C"/>
</dbReference>
<evidence type="ECO:0000313" key="8">
    <source>
        <dbReference type="EMBL" id="GAA4780000.1"/>
    </source>
</evidence>
<keyword evidence="3" id="KW-0597">Phosphoprotein</keyword>
<dbReference type="PANTHER" id="PTHR43047">
    <property type="entry name" value="TWO-COMPONENT HISTIDINE PROTEIN KINASE"/>
    <property type="match status" value="1"/>
</dbReference>
<dbReference type="EMBL" id="BAABIQ010000003">
    <property type="protein sequence ID" value="GAA4780000.1"/>
    <property type="molecule type" value="Genomic_DNA"/>
</dbReference>
<keyword evidence="6" id="KW-0472">Membrane</keyword>
<feature type="domain" description="Histidine kinase" evidence="7">
    <location>
        <begin position="263"/>
        <end position="478"/>
    </location>
</feature>
<name>A0ABP9AE11_9SPHI</name>
<dbReference type="InterPro" id="IPR003661">
    <property type="entry name" value="HisK_dim/P_dom"/>
</dbReference>
<dbReference type="SMART" id="SM00387">
    <property type="entry name" value="HATPase_c"/>
    <property type="match status" value="1"/>
</dbReference>
<sequence length="478" mass="55022">MKKIRLTPLLLHKVISLISLAILVSVQANLIYNTYELKNKQYRLDEKSLIDHAYQAAIRNEKLYPGGRKIIDSLVQQNMGIFEELYFTNPKQFERFQHQICRELFIKLRKSSTMDTLFNSIKQQNNLPDDLTYLLTLNALSITFDGVSYISLYQQEQAYHFLPTEITEIKEGIVIDGKLSTINKENLTTSLSISTPTPKSYQITFSLFVDHKYRQGQVLRQMIPTLSLSLSSIIFVLLIYYFTYRNWLKQKKLAEMKSDFLNSITHEFNTPLTAILVANKSLQNKEIVANGKNILSLTAVIQRQTDRLQALINQALDITTMSIETIEKSEYELNKLLEEIINDYKLKTTEKVYIEFLHAPLPSPVPLNRFLLTTMLYNIFDNAIKYNEAEIKRIKVITASNDTHVTITVKDNGVGMSKKMTTAIFEKFYRGKNNQRTGGLGLGLFYVKQSLEIHGWSLNVWSKEGEGSEFCIFIPVST</sequence>
<evidence type="ECO:0000256" key="1">
    <source>
        <dbReference type="ARBA" id="ARBA00000085"/>
    </source>
</evidence>
<comment type="catalytic activity">
    <reaction evidence="1">
        <text>ATP + protein L-histidine = ADP + protein N-phospho-L-histidine.</text>
        <dbReference type="EC" id="2.7.13.3"/>
    </reaction>
</comment>
<dbReference type="GO" id="GO:0016301">
    <property type="term" value="F:kinase activity"/>
    <property type="evidence" value="ECO:0007669"/>
    <property type="project" value="UniProtKB-KW"/>
</dbReference>
<dbReference type="SUPFAM" id="SSF47384">
    <property type="entry name" value="Homodimeric domain of signal transducing histidine kinase"/>
    <property type="match status" value="1"/>
</dbReference>
<evidence type="ECO:0000259" key="7">
    <source>
        <dbReference type="PROSITE" id="PS50109"/>
    </source>
</evidence>
<dbReference type="Proteomes" id="UP001501411">
    <property type="component" value="Unassembled WGS sequence"/>
</dbReference>
<dbReference type="PRINTS" id="PR00344">
    <property type="entry name" value="BCTRLSENSOR"/>
</dbReference>